<proteinExistence type="predicted"/>
<evidence type="ECO:0000313" key="2">
    <source>
        <dbReference type="Proteomes" id="UP000076858"/>
    </source>
</evidence>
<comment type="caution">
    <text evidence="1">The sequence shown here is derived from an EMBL/GenBank/DDBJ whole genome shotgun (WGS) entry which is preliminary data.</text>
</comment>
<gene>
    <name evidence="1" type="ORF">APZ42_034038</name>
</gene>
<reference evidence="1 2" key="1">
    <citation type="submission" date="2016-03" db="EMBL/GenBank/DDBJ databases">
        <title>EvidentialGene: Evidence-directed Construction of Genes on Genomes.</title>
        <authorList>
            <person name="Gilbert D.G."/>
            <person name="Choi J.-H."/>
            <person name="Mockaitis K."/>
            <person name="Colbourne J."/>
            <person name="Pfrender M."/>
        </authorList>
    </citation>
    <scope>NUCLEOTIDE SEQUENCE [LARGE SCALE GENOMIC DNA]</scope>
    <source>
        <strain evidence="1 2">Xinb3</strain>
        <tissue evidence="1">Complete organism</tissue>
    </source>
</reference>
<dbReference type="AlphaFoldDB" id="A0A164KI29"/>
<evidence type="ECO:0000313" key="1">
    <source>
        <dbReference type="EMBL" id="KZS03281.1"/>
    </source>
</evidence>
<organism evidence="1 2">
    <name type="scientific">Daphnia magna</name>
    <dbReference type="NCBI Taxonomy" id="35525"/>
    <lineage>
        <taxon>Eukaryota</taxon>
        <taxon>Metazoa</taxon>
        <taxon>Ecdysozoa</taxon>
        <taxon>Arthropoda</taxon>
        <taxon>Crustacea</taxon>
        <taxon>Branchiopoda</taxon>
        <taxon>Diplostraca</taxon>
        <taxon>Cladocera</taxon>
        <taxon>Anomopoda</taxon>
        <taxon>Daphniidae</taxon>
        <taxon>Daphnia</taxon>
    </lineage>
</organism>
<name>A0A164KI29_9CRUS</name>
<dbReference type="EMBL" id="LRGB01003322">
    <property type="protein sequence ID" value="KZS03281.1"/>
    <property type="molecule type" value="Genomic_DNA"/>
</dbReference>
<sequence>MKIVEFALVAPIKTQIRSLNSGVIFANHFCKWRRGKLVNLDFLPRLMKGHPDSALIAFSRGGVVNPIMANRGRSLGIGLFEGIGPDSPYSG</sequence>
<accession>A0A164KI29</accession>
<protein>
    <submittedName>
        <fullName evidence="1">Uncharacterized protein</fullName>
    </submittedName>
</protein>
<dbReference type="Proteomes" id="UP000076858">
    <property type="component" value="Unassembled WGS sequence"/>
</dbReference>
<keyword evidence="2" id="KW-1185">Reference proteome</keyword>